<dbReference type="OrthoDB" id="9970333at2759"/>
<dbReference type="AlphaFoldDB" id="A0A2A2LKC3"/>
<keyword evidence="2" id="KW-1185">Reference proteome</keyword>
<organism evidence="1 2">
    <name type="scientific">Diploscapter pachys</name>
    <dbReference type="NCBI Taxonomy" id="2018661"/>
    <lineage>
        <taxon>Eukaryota</taxon>
        <taxon>Metazoa</taxon>
        <taxon>Ecdysozoa</taxon>
        <taxon>Nematoda</taxon>
        <taxon>Chromadorea</taxon>
        <taxon>Rhabditida</taxon>
        <taxon>Rhabditina</taxon>
        <taxon>Rhabditomorpha</taxon>
        <taxon>Rhabditoidea</taxon>
        <taxon>Rhabditidae</taxon>
        <taxon>Diploscapter</taxon>
    </lineage>
</organism>
<dbReference type="InterPro" id="IPR036397">
    <property type="entry name" value="RNaseH_sf"/>
</dbReference>
<dbReference type="GO" id="GO:0003676">
    <property type="term" value="F:nucleic acid binding"/>
    <property type="evidence" value="ECO:0007669"/>
    <property type="project" value="InterPro"/>
</dbReference>
<evidence type="ECO:0008006" key="3">
    <source>
        <dbReference type="Google" id="ProtNLM"/>
    </source>
</evidence>
<reference evidence="1 2" key="1">
    <citation type="journal article" date="2017" name="Curr. Biol.">
        <title>Genome architecture and evolution of a unichromosomal asexual nematode.</title>
        <authorList>
            <person name="Fradin H."/>
            <person name="Zegar C."/>
            <person name="Gutwein M."/>
            <person name="Lucas J."/>
            <person name="Kovtun M."/>
            <person name="Corcoran D."/>
            <person name="Baugh L.R."/>
            <person name="Kiontke K."/>
            <person name="Gunsalus K."/>
            <person name="Fitch D.H."/>
            <person name="Piano F."/>
        </authorList>
    </citation>
    <scope>NUCLEOTIDE SEQUENCE [LARGE SCALE GENOMIC DNA]</scope>
    <source>
        <strain evidence="1">PF1309</strain>
    </source>
</reference>
<dbReference type="InterPro" id="IPR052709">
    <property type="entry name" value="Transposase-MT_Hybrid"/>
</dbReference>
<gene>
    <name evidence="1" type="ORF">WR25_12992</name>
</gene>
<name>A0A2A2LKC3_9BILA</name>
<accession>A0A2A2LKC3</accession>
<comment type="caution">
    <text evidence="1">The sequence shown here is derived from an EMBL/GenBank/DDBJ whole genome shotgun (WGS) entry which is preliminary data.</text>
</comment>
<dbReference type="Proteomes" id="UP000218231">
    <property type="component" value="Unassembled WGS sequence"/>
</dbReference>
<dbReference type="Gene3D" id="3.30.420.10">
    <property type="entry name" value="Ribonuclease H-like superfamily/Ribonuclease H"/>
    <property type="match status" value="1"/>
</dbReference>
<dbReference type="STRING" id="2018661.A0A2A2LKC3"/>
<sequence length="97" mass="10969">MRSGSSMRTSNAQSYVIKETQNELETLGWETVPHPPCSPGLAPSNYHLFRPLKQFLASKSFVKYEDLKLAISDFFDPVARVLDQGNQRSSHSLDYCC</sequence>
<evidence type="ECO:0000313" key="1">
    <source>
        <dbReference type="EMBL" id="PAV86590.1"/>
    </source>
</evidence>
<dbReference type="EMBL" id="LIAE01006656">
    <property type="protein sequence ID" value="PAV86590.1"/>
    <property type="molecule type" value="Genomic_DNA"/>
</dbReference>
<evidence type="ECO:0000313" key="2">
    <source>
        <dbReference type="Proteomes" id="UP000218231"/>
    </source>
</evidence>
<dbReference type="PANTHER" id="PTHR46060">
    <property type="entry name" value="MARINER MOS1 TRANSPOSASE-LIKE PROTEIN"/>
    <property type="match status" value="1"/>
</dbReference>
<proteinExistence type="predicted"/>
<dbReference type="PANTHER" id="PTHR46060:SF3">
    <property type="entry name" value="PROTEIN GVQW3"/>
    <property type="match status" value="1"/>
</dbReference>
<protein>
    <recommendedName>
        <fullName evidence="3">Histone-lysine N-methyltransferase SETMAR</fullName>
    </recommendedName>
</protein>